<dbReference type="EMBL" id="CP163440">
    <property type="protein sequence ID" value="XDQ59391.1"/>
    <property type="molecule type" value="Genomic_DNA"/>
</dbReference>
<reference evidence="2" key="1">
    <citation type="submission" date="2024-07" db="EMBL/GenBank/DDBJ databases">
        <authorList>
            <person name="Yu S.T."/>
        </authorList>
    </citation>
    <scope>NUCLEOTIDE SEQUENCE</scope>
    <source>
        <strain evidence="2">R35</strain>
    </source>
</reference>
<dbReference type="AlphaFoldDB" id="A0AB39RYY8"/>
<sequence>MSRFGAGVRRGVMAVDQFTQIANGLFRDCRLSFKAKGIFGYVSTHRDGWPVTLAHLVSVGPDGREAVRAGLKELERYGYLIRERLRRPTGTLGEVVYSITDRPATLDAALLEATSTLVIEDEHDTGLGAGIRRGVMAADGFTQIANGLFRDSRLSFKAKGVFGYVSTHRDGWQVTLAHLVSVGPDGREAVRAGLKELERYGYLIRERLRRTDGTLGEVVYSITDRPATLDVALLEATTGLVIEDGHDTGFGAGVRRGVMAADGFTQIANGLFRDSRLSFKAKGIFGYVSTHRDGWQVTVAELVRRGREGVDAVTTGLKQLERHGFLYRTRERNPDGTLGQARYVITDLPALQSPRSQPESGFPGLAEPALADPGTKNTIVKKTNKQNTNPLRPCGRSEAPRAPARTDQPHTPTSPPAAPAADEMHPGIQLLLELGAACPELLLTGKALTDQGRVVTVMLEAGWSCEQLRHVIAGRPLPHPVRTTVGAIVAARLRAAQAYPPPATVRHDAASLDDPFAAATTERSPATAAARSVSEALTYRALVECAGCGVPATAPGEDLCPACLGWPLCRTCPGPTPRRANPDGDGRCTACASVLTDPMEGSTP</sequence>
<evidence type="ECO:0008006" key="3">
    <source>
        <dbReference type="Google" id="ProtNLM"/>
    </source>
</evidence>
<protein>
    <recommendedName>
        <fullName evidence="3">Helix-turn-helix domain-containing protein</fullName>
    </recommendedName>
</protein>
<evidence type="ECO:0000256" key="1">
    <source>
        <dbReference type="SAM" id="MobiDB-lite"/>
    </source>
</evidence>
<dbReference type="RefSeq" id="WP_369253797.1">
    <property type="nucleotide sequence ID" value="NZ_CP163440.1"/>
</dbReference>
<evidence type="ECO:0000313" key="2">
    <source>
        <dbReference type="EMBL" id="XDQ59391.1"/>
    </source>
</evidence>
<feature type="compositionally biased region" description="Polar residues" evidence="1">
    <location>
        <begin position="375"/>
        <end position="390"/>
    </location>
</feature>
<name>A0AB39RYY8_9ACTN</name>
<organism evidence="2">
    <name type="scientific">Streptomyces sp. R35</name>
    <dbReference type="NCBI Taxonomy" id="3238630"/>
    <lineage>
        <taxon>Bacteria</taxon>
        <taxon>Bacillati</taxon>
        <taxon>Actinomycetota</taxon>
        <taxon>Actinomycetes</taxon>
        <taxon>Kitasatosporales</taxon>
        <taxon>Streptomycetaceae</taxon>
        <taxon>Streptomyces</taxon>
    </lineage>
</organism>
<feature type="region of interest" description="Disordered" evidence="1">
    <location>
        <begin position="349"/>
        <end position="422"/>
    </location>
</feature>
<proteinExistence type="predicted"/>
<gene>
    <name evidence="2" type="ORF">AB5J50_00395</name>
</gene>
<accession>A0AB39RYY8</accession>